<feature type="transmembrane region" description="Helical" evidence="1">
    <location>
        <begin position="212"/>
        <end position="234"/>
    </location>
</feature>
<protein>
    <recommendedName>
        <fullName evidence="4">PepSY domain-containing protein</fullName>
    </recommendedName>
</protein>
<keyword evidence="1" id="KW-0472">Membrane</keyword>
<organism evidence="2 3">
    <name type="scientific">Maribacter luteus</name>
    <dbReference type="NCBI Taxonomy" id="2594478"/>
    <lineage>
        <taxon>Bacteria</taxon>
        <taxon>Pseudomonadati</taxon>
        <taxon>Bacteroidota</taxon>
        <taxon>Flavobacteriia</taxon>
        <taxon>Flavobacteriales</taxon>
        <taxon>Flavobacteriaceae</taxon>
        <taxon>Maribacter</taxon>
    </lineage>
</organism>
<feature type="transmembrane region" description="Helical" evidence="1">
    <location>
        <begin position="16"/>
        <end position="37"/>
    </location>
</feature>
<dbReference type="AlphaFoldDB" id="A0A6I2MID4"/>
<comment type="caution">
    <text evidence="2">The sequence shown here is derived from an EMBL/GenBank/DDBJ whole genome shotgun (WGS) entry which is preliminary data.</text>
</comment>
<evidence type="ECO:0008006" key="4">
    <source>
        <dbReference type="Google" id="ProtNLM"/>
    </source>
</evidence>
<dbReference type="EMBL" id="WKJH01000001">
    <property type="protein sequence ID" value="MRX62912.1"/>
    <property type="molecule type" value="Genomic_DNA"/>
</dbReference>
<keyword evidence="1" id="KW-1133">Transmembrane helix</keyword>
<name>A0A6I2MID4_9FLAO</name>
<evidence type="ECO:0000313" key="2">
    <source>
        <dbReference type="EMBL" id="MRX62912.1"/>
    </source>
</evidence>
<reference evidence="2 3" key="1">
    <citation type="submission" date="2019-11" db="EMBL/GenBank/DDBJ databases">
        <title>Maribacter lutea sp. nov., a marine bacterium isolated from intertidal sand.</title>
        <authorList>
            <person name="Liu A."/>
        </authorList>
    </citation>
    <scope>NUCLEOTIDE SEQUENCE [LARGE SCALE GENOMIC DNA]</scope>
    <source>
        <strain evidence="2 3">RZ05</strain>
    </source>
</reference>
<evidence type="ECO:0000256" key="1">
    <source>
        <dbReference type="SAM" id="Phobius"/>
    </source>
</evidence>
<keyword evidence="1" id="KW-0812">Transmembrane</keyword>
<evidence type="ECO:0000313" key="3">
    <source>
        <dbReference type="Proteomes" id="UP000443153"/>
    </source>
</evidence>
<gene>
    <name evidence="2" type="ORF">GJ691_01910</name>
</gene>
<dbReference type="RefSeq" id="WP_179954999.1">
    <property type="nucleotide sequence ID" value="NZ_CANMYZ010000001.1"/>
</dbReference>
<proteinExistence type="predicted"/>
<dbReference type="Proteomes" id="UP000443153">
    <property type="component" value="Unassembled WGS sequence"/>
</dbReference>
<sequence>MRKYKITHLTRKWHRYLGLILGIQFFFWTLGGLYFSWTNIDEIRGDNLKSGNPILNFEKDLVSPSSFVHHHLGANDSLLSLKVVSILDKPFYEMVFKSNEGTNTKLINAINGKTRLPLNTDDAIKIARQKLNVTAEVTHTELITETNAHHEYRGRPLPAYAITFDAPANTTVYVSQDHANVQTFRSQKWRIFDFLWMMHTMDYQERDNLNNWLLRIFSIFGLITILSGFTLYFLTSKKWLR</sequence>
<accession>A0A6I2MID4</accession>
<keyword evidence="3" id="KW-1185">Reference proteome</keyword>